<organism evidence="2">
    <name type="scientific">Anguilla anguilla</name>
    <name type="common">European freshwater eel</name>
    <name type="synonym">Muraena anguilla</name>
    <dbReference type="NCBI Taxonomy" id="7936"/>
    <lineage>
        <taxon>Eukaryota</taxon>
        <taxon>Metazoa</taxon>
        <taxon>Chordata</taxon>
        <taxon>Craniata</taxon>
        <taxon>Vertebrata</taxon>
        <taxon>Euteleostomi</taxon>
        <taxon>Actinopterygii</taxon>
        <taxon>Neopterygii</taxon>
        <taxon>Teleostei</taxon>
        <taxon>Anguilliformes</taxon>
        <taxon>Anguillidae</taxon>
        <taxon>Anguilla</taxon>
    </lineage>
</organism>
<sequence length="90" mass="10520">MIGDRQYLLRFVVVLFLCAKYSLFTQVGPLKKHNIQQTFKFLSVHWHPGFRAQFSVQTSISHIGHLQILWCLRLGGKVPRKYFASLQSEE</sequence>
<dbReference type="AlphaFoldDB" id="A0A0E9XAR8"/>
<keyword evidence="1" id="KW-0812">Transmembrane</keyword>
<proteinExistence type="predicted"/>
<keyword evidence="1" id="KW-0472">Membrane</keyword>
<evidence type="ECO:0000313" key="2">
    <source>
        <dbReference type="EMBL" id="JAH99837.1"/>
    </source>
</evidence>
<name>A0A0E9XAR8_ANGAN</name>
<keyword evidence="1" id="KW-1133">Transmembrane helix</keyword>
<reference evidence="2" key="1">
    <citation type="submission" date="2014-11" db="EMBL/GenBank/DDBJ databases">
        <authorList>
            <person name="Amaro Gonzalez C."/>
        </authorList>
    </citation>
    <scope>NUCLEOTIDE SEQUENCE</scope>
</reference>
<protein>
    <submittedName>
        <fullName evidence="2">Uncharacterized protein</fullName>
    </submittedName>
</protein>
<reference evidence="2" key="2">
    <citation type="journal article" date="2015" name="Fish Shellfish Immunol.">
        <title>Early steps in the European eel (Anguilla anguilla)-Vibrio vulnificus interaction in the gills: Role of the RtxA13 toxin.</title>
        <authorList>
            <person name="Callol A."/>
            <person name="Pajuelo D."/>
            <person name="Ebbesson L."/>
            <person name="Teles M."/>
            <person name="MacKenzie S."/>
            <person name="Amaro C."/>
        </authorList>
    </citation>
    <scope>NUCLEOTIDE SEQUENCE</scope>
</reference>
<evidence type="ECO:0000256" key="1">
    <source>
        <dbReference type="SAM" id="Phobius"/>
    </source>
</evidence>
<feature type="transmembrane region" description="Helical" evidence="1">
    <location>
        <begin position="7"/>
        <end position="24"/>
    </location>
</feature>
<dbReference type="EMBL" id="GBXM01008740">
    <property type="protein sequence ID" value="JAH99837.1"/>
    <property type="molecule type" value="Transcribed_RNA"/>
</dbReference>
<accession>A0A0E9XAR8</accession>